<accession>A0ABT4FLC3</accession>
<name>A0ABT4FLC3_9BACL</name>
<dbReference type="RefSeq" id="WP_129112524.1">
    <property type="nucleotide sequence ID" value="NZ_CP026520.1"/>
</dbReference>
<reference evidence="1 2" key="1">
    <citation type="submission" date="2022-05" db="EMBL/GenBank/DDBJ databases">
        <title>Genome Sequencing of Bee-Associated Microbes.</title>
        <authorList>
            <person name="Dunlap C."/>
        </authorList>
    </citation>
    <scope>NUCLEOTIDE SEQUENCE [LARGE SCALE GENOMIC DNA]</scope>
    <source>
        <strain evidence="1 2">NRRL B-23120</strain>
    </source>
</reference>
<gene>
    <name evidence="1" type="ORF">M5X16_18775</name>
</gene>
<dbReference type="Proteomes" id="UP001527202">
    <property type="component" value="Unassembled WGS sequence"/>
</dbReference>
<evidence type="ECO:0000313" key="2">
    <source>
        <dbReference type="Proteomes" id="UP001527202"/>
    </source>
</evidence>
<sequence length="65" mass="7190">MNRSELARTSPNRVNTVRRGHCTVPVLGKSMTFGRRRTRYRTLDADLRQRGAQPAGPGKAMAAHG</sequence>
<proteinExistence type="predicted"/>
<dbReference type="EMBL" id="JAMDMJ010000025">
    <property type="protein sequence ID" value="MCY9597814.1"/>
    <property type="molecule type" value="Genomic_DNA"/>
</dbReference>
<comment type="caution">
    <text evidence="1">The sequence shown here is derived from an EMBL/GenBank/DDBJ whole genome shotgun (WGS) entry which is preliminary data.</text>
</comment>
<organism evidence="1 2">
    <name type="scientific">Paenibacillus chitinolyticus</name>
    <dbReference type="NCBI Taxonomy" id="79263"/>
    <lineage>
        <taxon>Bacteria</taxon>
        <taxon>Bacillati</taxon>
        <taxon>Bacillota</taxon>
        <taxon>Bacilli</taxon>
        <taxon>Bacillales</taxon>
        <taxon>Paenibacillaceae</taxon>
        <taxon>Paenibacillus</taxon>
    </lineage>
</organism>
<dbReference type="GeneID" id="95377470"/>
<evidence type="ECO:0008006" key="3">
    <source>
        <dbReference type="Google" id="ProtNLM"/>
    </source>
</evidence>
<protein>
    <recommendedName>
        <fullName evidence="3">DNA-binding protein</fullName>
    </recommendedName>
</protein>
<evidence type="ECO:0000313" key="1">
    <source>
        <dbReference type="EMBL" id="MCY9597814.1"/>
    </source>
</evidence>
<keyword evidence="2" id="KW-1185">Reference proteome</keyword>